<dbReference type="EMBL" id="AYRZ02000001">
    <property type="protein sequence ID" value="PHT95214.1"/>
    <property type="molecule type" value="Genomic_DNA"/>
</dbReference>
<protein>
    <recommendedName>
        <fullName evidence="2">DNA-directed RNA polymerase</fullName>
        <ecNumber evidence="2">2.7.7.6</ecNumber>
    </recommendedName>
</protein>
<dbReference type="GO" id="GO:0003899">
    <property type="term" value="F:DNA-directed RNA polymerase activity"/>
    <property type="evidence" value="ECO:0007669"/>
    <property type="project" value="UniProtKB-EC"/>
</dbReference>
<dbReference type="GO" id="GO:0046872">
    <property type="term" value="F:metal ion binding"/>
    <property type="evidence" value="ECO:0007669"/>
    <property type="project" value="UniProtKB-KW"/>
</dbReference>
<dbReference type="InterPro" id="IPR015700">
    <property type="entry name" value="RPC1"/>
</dbReference>
<accession>A0A2G3ALV3</accession>
<dbReference type="GO" id="GO:0000428">
    <property type="term" value="C:DNA-directed RNA polymerase complex"/>
    <property type="evidence" value="ECO:0007669"/>
    <property type="project" value="UniProtKB-KW"/>
</dbReference>
<sequence>MQAAQYINSDIRGVPPQLQTPKPLSCFTQRLKGKHGQFHGNLSGKRVEYTGQTVISPDPNLRITEVAIPILMARDECNPYNADGDGMNTHVPQTEEARTELLC</sequence>
<keyword evidence="3" id="KW-0240">DNA-directed RNA polymerase</keyword>
<dbReference type="InterPro" id="IPR006592">
    <property type="entry name" value="RNA_pol_N"/>
</dbReference>
<feature type="domain" description="RNA polymerase N-terminal" evidence="11">
    <location>
        <begin position="1"/>
        <end position="103"/>
    </location>
</feature>
<feature type="region of interest" description="Disordered" evidence="10">
    <location>
        <begin position="83"/>
        <end position="103"/>
    </location>
</feature>
<comment type="subcellular location">
    <subcellularLocation>
        <location evidence="1">Nucleus</location>
    </subcellularLocation>
</comment>
<name>A0A2G3ALV3_CAPAN</name>
<evidence type="ECO:0000256" key="10">
    <source>
        <dbReference type="SAM" id="MobiDB-lite"/>
    </source>
</evidence>
<dbReference type="InterPro" id="IPR000722">
    <property type="entry name" value="RNA_pol_asu"/>
</dbReference>
<evidence type="ECO:0000313" key="13">
    <source>
        <dbReference type="Proteomes" id="UP000222542"/>
    </source>
</evidence>
<comment type="caution">
    <text evidence="12">The sequence shown here is derived from an EMBL/GenBank/DDBJ whole genome shotgun (WGS) entry which is preliminary data.</text>
</comment>
<keyword evidence="7" id="KW-0862">Zinc</keyword>
<evidence type="ECO:0000256" key="1">
    <source>
        <dbReference type="ARBA" id="ARBA00004123"/>
    </source>
</evidence>
<evidence type="ECO:0000256" key="6">
    <source>
        <dbReference type="ARBA" id="ARBA00022723"/>
    </source>
</evidence>
<evidence type="ECO:0000256" key="7">
    <source>
        <dbReference type="ARBA" id="ARBA00022833"/>
    </source>
</evidence>
<evidence type="ECO:0000259" key="11">
    <source>
        <dbReference type="SMART" id="SM00663"/>
    </source>
</evidence>
<dbReference type="SMART" id="SM00663">
    <property type="entry name" value="RPOLA_N"/>
    <property type="match status" value="1"/>
</dbReference>
<keyword evidence="8" id="KW-0804">Transcription</keyword>
<gene>
    <name evidence="12" type="ORF">T459_03096</name>
</gene>
<reference evidence="12 13" key="2">
    <citation type="journal article" date="2017" name="Genome Biol.">
        <title>New reference genome sequences of hot pepper reveal the massive evolution of plant disease-resistance genes by retroduplication.</title>
        <authorList>
            <person name="Kim S."/>
            <person name="Park J."/>
            <person name="Yeom S.I."/>
            <person name="Kim Y.M."/>
            <person name="Seo E."/>
            <person name="Kim K.T."/>
            <person name="Kim M.S."/>
            <person name="Lee J.M."/>
            <person name="Cheong K."/>
            <person name="Shin H.S."/>
            <person name="Kim S.B."/>
            <person name="Han K."/>
            <person name="Lee J."/>
            <person name="Park M."/>
            <person name="Lee H.A."/>
            <person name="Lee H.Y."/>
            <person name="Lee Y."/>
            <person name="Oh S."/>
            <person name="Lee J.H."/>
            <person name="Choi E."/>
            <person name="Choi E."/>
            <person name="Lee S.E."/>
            <person name="Jeon J."/>
            <person name="Kim H."/>
            <person name="Choi G."/>
            <person name="Song H."/>
            <person name="Lee J."/>
            <person name="Lee S.C."/>
            <person name="Kwon J.K."/>
            <person name="Lee H.Y."/>
            <person name="Koo N."/>
            <person name="Hong Y."/>
            <person name="Kim R.W."/>
            <person name="Kang W.H."/>
            <person name="Huh J.H."/>
            <person name="Kang B.C."/>
            <person name="Yang T.J."/>
            <person name="Lee Y.H."/>
            <person name="Bennetzen J.L."/>
            <person name="Choi D."/>
        </authorList>
    </citation>
    <scope>NUCLEOTIDE SEQUENCE [LARGE SCALE GENOMIC DNA]</scope>
    <source>
        <strain evidence="13">cv. CM334</strain>
    </source>
</reference>
<keyword evidence="13" id="KW-1185">Reference proteome</keyword>
<evidence type="ECO:0000256" key="5">
    <source>
        <dbReference type="ARBA" id="ARBA00022695"/>
    </source>
</evidence>
<dbReference type="Gramene" id="PHT95214">
    <property type="protein sequence ID" value="PHT95214"/>
    <property type="gene ID" value="T459_03096"/>
</dbReference>
<evidence type="ECO:0000313" key="12">
    <source>
        <dbReference type="EMBL" id="PHT95214.1"/>
    </source>
</evidence>
<evidence type="ECO:0000256" key="9">
    <source>
        <dbReference type="ARBA" id="ARBA00023242"/>
    </source>
</evidence>
<keyword evidence="5" id="KW-0548">Nucleotidyltransferase</keyword>
<feature type="compositionally biased region" description="Basic and acidic residues" evidence="10">
    <location>
        <begin position="93"/>
        <end position="103"/>
    </location>
</feature>
<reference evidence="12 13" key="1">
    <citation type="journal article" date="2014" name="Nat. Genet.">
        <title>Genome sequence of the hot pepper provides insights into the evolution of pungency in Capsicum species.</title>
        <authorList>
            <person name="Kim S."/>
            <person name="Park M."/>
            <person name="Yeom S.I."/>
            <person name="Kim Y.M."/>
            <person name="Lee J.M."/>
            <person name="Lee H.A."/>
            <person name="Seo E."/>
            <person name="Choi J."/>
            <person name="Cheong K."/>
            <person name="Kim K.T."/>
            <person name="Jung K."/>
            <person name="Lee G.W."/>
            <person name="Oh S.K."/>
            <person name="Bae C."/>
            <person name="Kim S.B."/>
            <person name="Lee H.Y."/>
            <person name="Kim S.Y."/>
            <person name="Kim M.S."/>
            <person name="Kang B.C."/>
            <person name="Jo Y.D."/>
            <person name="Yang H.B."/>
            <person name="Jeong H.J."/>
            <person name="Kang W.H."/>
            <person name="Kwon J.K."/>
            <person name="Shin C."/>
            <person name="Lim J.Y."/>
            <person name="Park J.H."/>
            <person name="Huh J.H."/>
            <person name="Kim J.S."/>
            <person name="Kim B.D."/>
            <person name="Cohen O."/>
            <person name="Paran I."/>
            <person name="Suh M.C."/>
            <person name="Lee S.B."/>
            <person name="Kim Y.K."/>
            <person name="Shin Y."/>
            <person name="Noh S.J."/>
            <person name="Park J."/>
            <person name="Seo Y.S."/>
            <person name="Kwon S.Y."/>
            <person name="Kim H.A."/>
            <person name="Park J.M."/>
            <person name="Kim H.J."/>
            <person name="Choi S.B."/>
            <person name="Bosland P.W."/>
            <person name="Reeves G."/>
            <person name="Jo S.H."/>
            <person name="Lee B.W."/>
            <person name="Cho H.T."/>
            <person name="Choi H.S."/>
            <person name="Lee M.S."/>
            <person name="Yu Y."/>
            <person name="Do Choi Y."/>
            <person name="Park B.S."/>
            <person name="van Deynze A."/>
            <person name="Ashrafi H."/>
            <person name="Hill T."/>
            <person name="Kim W.T."/>
            <person name="Pai H.S."/>
            <person name="Ahn H.K."/>
            <person name="Yeam I."/>
            <person name="Giovannoni J.J."/>
            <person name="Rose J.K."/>
            <person name="Sorensen I."/>
            <person name="Lee S.J."/>
            <person name="Kim R.W."/>
            <person name="Choi I.Y."/>
            <person name="Choi B.S."/>
            <person name="Lim J.S."/>
            <person name="Lee Y.H."/>
            <person name="Choi D."/>
        </authorList>
    </citation>
    <scope>NUCLEOTIDE SEQUENCE [LARGE SCALE GENOMIC DNA]</scope>
    <source>
        <strain evidence="13">cv. CM334</strain>
    </source>
</reference>
<evidence type="ECO:0000256" key="2">
    <source>
        <dbReference type="ARBA" id="ARBA00012418"/>
    </source>
</evidence>
<evidence type="ECO:0000256" key="3">
    <source>
        <dbReference type="ARBA" id="ARBA00022478"/>
    </source>
</evidence>
<dbReference type="GO" id="GO:0006351">
    <property type="term" value="P:DNA-templated transcription"/>
    <property type="evidence" value="ECO:0007669"/>
    <property type="project" value="InterPro"/>
</dbReference>
<dbReference type="PANTHER" id="PTHR48446">
    <property type="entry name" value="DNA-DIRECTED RNA POLYMERASE SUBUNIT BETA' N-TERMINAL SECTION"/>
    <property type="match status" value="1"/>
</dbReference>
<keyword evidence="9" id="KW-0539">Nucleus</keyword>
<keyword evidence="4" id="KW-0808">Transferase</keyword>
<keyword evidence="6" id="KW-0479">Metal-binding</keyword>
<dbReference type="EC" id="2.7.7.6" evidence="2"/>
<dbReference type="GO" id="GO:0003677">
    <property type="term" value="F:DNA binding"/>
    <property type="evidence" value="ECO:0007669"/>
    <property type="project" value="InterPro"/>
</dbReference>
<dbReference type="SUPFAM" id="SSF64484">
    <property type="entry name" value="beta and beta-prime subunits of DNA dependent RNA-polymerase"/>
    <property type="match status" value="1"/>
</dbReference>
<proteinExistence type="predicted"/>
<dbReference type="Proteomes" id="UP000222542">
    <property type="component" value="Unassembled WGS sequence"/>
</dbReference>
<dbReference type="Gene3D" id="2.40.40.20">
    <property type="match status" value="2"/>
</dbReference>
<dbReference type="STRING" id="4072.A0A2G3ALV3"/>
<evidence type="ECO:0000256" key="8">
    <source>
        <dbReference type="ARBA" id="ARBA00023163"/>
    </source>
</evidence>
<dbReference type="GO" id="GO:0005634">
    <property type="term" value="C:nucleus"/>
    <property type="evidence" value="ECO:0007669"/>
    <property type="project" value="UniProtKB-SubCell"/>
</dbReference>
<dbReference type="PANTHER" id="PTHR48446:SF1">
    <property type="entry name" value="DNA-DIRECTED RNA POLYMERASE SUBUNIT BETA' N-TERMINAL SECTION"/>
    <property type="match status" value="1"/>
</dbReference>
<dbReference type="AlphaFoldDB" id="A0A2G3ALV3"/>
<organism evidence="12 13">
    <name type="scientific">Capsicum annuum</name>
    <name type="common">Capsicum pepper</name>
    <dbReference type="NCBI Taxonomy" id="4072"/>
    <lineage>
        <taxon>Eukaryota</taxon>
        <taxon>Viridiplantae</taxon>
        <taxon>Streptophyta</taxon>
        <taxon>Embryophyta</taxon>
        <taxon>Tracheophyta</taxon>
        <taxon>Spermatophyta</taxon>
        <taxon>Magnoliopsida</taxon>
        <taxon>eudicotyledons</taxon>
        <taxon>Gunneridae</taxon>
        <taxon>Pentapetalae</taxon>
        <taxon>asterids</taxon>
        <taxon>lamiids</taxon>
        <taxon>Solanales</taxon>
        <taxon>Solanaceae</taxon>
        <taxon>Solanoideae</taxon>
        <taxon>Capsiceae</taxon>
        <taxon>Capsicum</taxon>
    </lineage>
</organism>
<dbReference type="Pfam" id="PF00623">
    <property type="entry name" value="RNA_pol_Rpb1_2"/>
    <property type="match status" value="2"/>
</dbReference>
<evidence type="ECO:0000256" key="4">
    <source>
        <dbReference type="ARBA" id="ARBA00022679"/>
    </source>
</evidence>